<dbReference type="EMBL" id="LXQA010508695">
    <property type="protein sequence ID" value="MCI56200.1"/>
    <property type="molecule type" value="Genomic_DNA"/>
</dbReference>
<comment type="caution">
    <text evidence="2">The sequence shown here is derived from an EMBL/GenBank/DDBJ whole genome shotgun (WGS) entry which is preliminary data.</text>
</comment>
<feature type="region of interest" description="Disordered" evidence="1">
    <location>
        <begin position="1"/>
        <end position="31"/>
    </location>
</feature>
<feature type="compositionally biased region" description="Basic residues" evidence="1">
    <location>
        <begin position="1"/>
        <end position="10"/>
    </location>
</feature>
<evidence type="ECO:0000256" key="1">
    <source>
        <dbReference type="SAM" id="MobiDB-lite"/>
    </source>
</evidence>
<accession>A0A392T7R3</accession>
<reference evidence="2 3" key="1">
    <citation type="journal article" date="2018" name="Front. Plant Sci.">
        <title>Red Clover (Trifolium pratense) and Zigzag Clover (T. medium) - A Picture of Genomic Similarities and Differences.</title>
        <authorList>
            <person name="Dluhosova J."/>
            <person name="Istvanek J."/>
            <person name="Nedelnik J."/>
            <person name="Repkova J."/>
        </authorList>
    </citation>
    <scope>NUCLEOTIDE SEQUENCE [LARGE SCALE GENOMIC DNA]</scope>
    <source>
        <strain evidence="3">cv. 10/8</strain>
        <tissue evidence="2">Leaf</tissue>
    </source>
</reference>
<proteinExistence type="predicted"/>
<evidence type="ECO:0000313" key="3">
    <source>
        <dbReference type="Proteomes" id="UP000265520"/>
    </source>
</evidence>
<protein>
    <submittedName>
        <fullName evidence="2">Uncharacterized protein</fullName>
    </submittedName>
</protein>
<organism evidence="2 3">
    <name type="scientific">Trifolium medium</name>
    <dbReference type="NCBI Taxonomy" id="97028"/>
    <lineage>
        <taxon>Eukaryota</taxon>
        <taxon>Viridiplantae</taxon>
        <taxon>Streptophyta</taxon>
        <taxon>Embryophyta</taxon>
        <taxon>Tracheophyta</taxon>
        <taxon>Spermatophyta</taxon>
        <taxon>Magnoliopsida</taxon>
        <taxon>eudicotyledons</taxon>
        <taxon>Gunneridae</taxon>
        <taxon>Pentapetalae</taxon>
        <taxon>rosids</taxon>
        <taxon>fabids</taxon>
        <taxon>Fabales</taxon>
        <taxon>Fabaceae</taxon>
        <taxon>Papilionoideae</taxon>
        <taxon>50 kb inversion clade</taxon>
        <taxon>NPAAA clade</taxon>
        <taxon>Hologalegina</taxon>
        <taxon>IRL clade</taxon>
        <taxon>Trifolieae</taxon>
        <taxon>Trifolium</taxon>
    </lineage>
</organism>
<evidence type="ECO:0000313" key="2">
    <source>
        <dbReference type="EMBL" id="MCI56200.1"/>
    </source>
</evidence>
<feature type="non-terminal residue" evidence="2">
    <location>
        <position position="1"/>
    </location>
</feature>
<keyword evidence="3" id="KW-1185">Reference proteome</keyword>
<sequence>GRSSRKSKRAGHLDDSSGVGAGSSEAESDQLCSVREELPGIDLSVVLPYPNTHVGQSGVLVLLHEGSIQDVEGFIASREDPVCKVQEAEKIIQ</sequence>
<feature type="non-terminal residue" evidence="2">
    <location>
        <position position="93"/>
    </location>
</feature>
<name>A0A392T7R3_9FABA</name>
<dbReference type="AlphaFoldDB" id="A0A392T7R3"/>
<feature type="compositionally biased region" description="Low complexity" evidence="1">
    <location>
        <begin position="16"/>
        <end position="25"/>
    </location>
</feature>
<dbReference type="Proteomes" id="UP000265520">
    <property type="component" value="Unassembled WGS sequence"/>
</dbReference>